<keyword evidence="8 11" id="KW-0482">Metalloprotease</keyword>
<protein>
    <recommendedName>
        <fullName evidence="11">Neutral metalloproteinase</fullName>
        <ecNumber evidence="11">3.4.24.-</ecNumber>
    </recommendedName>
</protein>
<dbReference type="EC" id="3.4.24.-" evidence="11"/>
<evidence type="ECO:0000256" key="6">
    <source>
        <dbReference type="ARBA" id="ARBA00022801"/>
    </source>
</evidence>
<dbReference type="Pfam" id="PF01447">
    <property type="entry name" value="Peptidase_M4"/>
    <property type="match status" value="1"/>
</dbReference>
<evidence type="ECO:0000256" key="9">
    <source>
        <dbReference type="ARBA" id="ARBA00023145"/>
    </source>
</evidence>
<dbReference type="Gene3D" id="3.10.450.490">
    <property type="match status" value="1"/>
</dbReference>
<dbReference type="InterPro" id="IPR011096">
    <property type="entry name" value="FTP_domain"/>
</dbReference>
<keyword evidence="7 11" id="KW-0862">Zinc</keyword>
<dbReference type="EMBL" id="CP018866">
    <property type="protein sequence ID" value="AST94118.1"/>
    <property type="molecule type" value="Genomic_DNA"/>
</dbReference>
<dbReference type="InterPro" id="IPR027268">
    <property type="entry name" value="Peptidase_M4/M1_CTD_sf"/>
</dbReference>
<comment type="function">
    <text evidence="11">Extracellular zinc metalloprotease.</text>
</comment>
<evidence type="ECO:0000256" key="11">
    <source>
        <dbReference type="RuleBase" id="RU366073"/>
    </source>
</evidence>
<accession>A0A223KXU1</accession>
<dbReference type="GO" id="GO:0006508">
    <property type="term" value="P:proteolysis"/>
    <property type="evidence" value="ECO:0007669"/>
    <property type="project" value="UniProtKB-KW"/>
</dbReference>
<proteinExistence type="inferred from homology"/>
<dbReference type="InterPro" id="IPR001570">
    <property type="entry name" value="Peptidase_M4_C_domain"/>
</dbReference>
<dbReference type="AlphaFoldDB" id="A0A223KXU1"/>
<dbReference type="InterPro" id="IPR023612">
    <property type="entry name" value="Peptidase_M4"/>
</dbReference>
<comment type="similarity">
    <text evidence="2 11">Belongs to the peptidase M4 family.</text>
</comment>
<feature type="chain" id="PRO_5023123647" description="Neutral metalloproteinase" evidence="11">
    <location>
        <begin position="27"/>
        <end position="617"/>
    </location>
</feature>
<evidence type="ECO:0000259" key="12">
    <source>
        <dbReference type="Pfam" id="PF01447"/>
    </source>
</evidence>
<dbReference type="GO" id="GO:0004222">
    <property type="term" value="F:metalloendopeptidase activity"/>
    <property type="evidence" value="ECO:0007669"/>
    <property type="project" value="UniProtKB-UniRule"/>
</dbReference>
<dbReference type="PRINTS" id="PR00730">
    <property type="entry name" value="THERMOLYSIN"/>
</dbReference>
<dbReference type="STRING" id="1314751.GCA_001591425_02973"/>
<keyword evidence="5 11" id="KW-0732">Signal</keyword>
<evidence type="ECO:0000259" key="13">
    <source>
        <dbReference type="Pfam" id="PF02868"/>
    </source>
</evidence>
<dbReference type="InterPro" id="IPR050728">
    <property type="entry name" value="Zinc_Metalloprotease_M4"/>
</dbReference>
<organism evidence="16 17">
    <name type="scientific">Sutcliffiella cohnii</name>
    <dbReference type="NCBI Taxonomy" id="33932"/>
    <lineage>
        <taxon>Bacteria</taxon>
        <taxon>Bacillati</taxon>
        <taxon>Bacillota</taxon>
        <taxon>Bacilli</taxon>
        <taxon>Bacillales</taxon>
        <taxon>Bacillaceae</taxon>
        <taxon>Sutcliffiella</taxon>
    </lineage>
</organism>
<dbReference type="KEGG" id="bcoh:BC6307_24130"/>
<gene>
    <name evidence="16" type="ORF">BC6307_24130</name>
</gene>
<evidence type="ECO:0000259" key="15">
    <source>
        <dbReference type="Pfam" id="PF07504"/>
    </source>
</evidence>
<feature type="domain" description="Peptidase M4 C-terminal" evidence="13">
    <location>
        <begin position="435"/>
        <end position="601"/>
    </location>
</feature>
<dbReference type="CDD" id="cd09597">
    <property type="entry name" value="M4_TLP"/>
    <property type="match status" value="1"/>
</dbReference>
<evidence type="ECO:0000256" key="3">
    <source>
        <dbReference type="ARBA" id="ARBA00022670"/>
    </source>
</evidence>
<evidence type="ECO:0000256" key="8">
    <source>
        <dbReference type="ARBA" id="ARBA00023049"/>
    </source>
</evidence>
<evidence type="ECO:0000256" key="10">
    <source>
        <dbReference type="PIRSR" id="PIRSR623612-1"/>
    </source>
</evidence>
<feature type="domain" description="FTP" evidence="15">
    <location>
        <begin position="92"/>
        <end position="141"/>
    </location>
</feature>
<name>A0A223KXU1_9BACI</name>
<evidence type="ECO:0000313" key="16">
    <source>
        <dbReference type="EMBL" id="AST94118.1"/>
    </source>
</evidence>
<dbReference type="Pfam" id="PF03413">
    <property type="entry name" value="PepSY"/>
    <property type="match status" value="1"/>
</dbReference>
<evidence type="ECO:0000256" key="2">
    <source>
        <dbReference type="ARBA" id="ARBA00009388"/>
    </source>
</evidence>
<evidence type="ECO:0000256" key="4">
    <source>
        <dbReference type="ARBA" id="ARBA00022723"/>
    </source>
</evidence>
<dbReference type="RefSeq" id="WP_066417748.1">
    <property type="nucleotide sequence ID" value="NZ_CP018866.1"/>
</dbReference>
<dbReference type="InterPro" id="IPR013856">
    <property type="entry name" value="Peptidase_M4_domain"/>
</dbReference>
<dbReference type="Gene3D" id="3.10.170.10">
    <property type="match status" value="1"/>
</dbReference>
<comment type="subcellular location">
    <subcellularLocation>
        <location evidence="11">Secreted</location>
    </subcellularLocation>
</comment>
<evidence type="ECO:0000256" key="5">
    <source>
        <dbReference type="ARBA" id="ARBA00022729"/>
    </source>
</evidence>
<feature type="domain" description="Peptidase M4" evidence="12">
    <location>
        <begin position="282"/>
        <end position="430"/>
    </location>
</feature>
<feature type="domain" description="PepSY" evidence="14">
    <location>
        <begin position="156"/>
        <end position="223"/>
    </location>
</feature>
<dbReference type="PANTHER" id="PTHR33794:SF1">
    <property type="entry name" value="BACILLOLYSIN"/>
    <property type="match status" value="1"/>
</dbReference>
<reference evidence="16 17" key="1">
    <citation type="submission" date="2016-12" db="EMBL/GenBank/DDBJ databases">
        <title>The whole genome sequencing and assembly of Bacillus cohnii DSM 6307T strain.</title>
        <authorList>
            <person name="Lee Y.-J."/>
            <person name="Yi H."/>
            <person name="Bahn Y.-S."/>
            <person name="Kim J.F."/>
            <person name="Lee D.-W."/>
        </authorList>
    </citation>
    <scope>NUCLEOTIDE SEQUENCE [LARGE SCALE GENOMIC DNA]</scope>
    <source>
        <strain evidence="16 17">DSM 6307</strain>
    </source>
</reference>
<feature type="active site" description="Proton donor" evidence="10">
    <location>
        <position position="527"/>
    </location>
</feature>
<dbReference type="SUPFAM" id="SSF55486">
    <property type="entry name" value="Metalloproteases ('zincins'), catalytic domain"/>
    <property type="match status" value="1"/>
</dbReference>
<evidence type="ECO:0000256" key="1">
    <source>
        <dbReference type="ARBA" id="ARBA00001947"/>
    </source>
</evidence>
<dbReference type="InterPro" id="IPR025711">
    <property type="entry name" value="PepSY"/>
</dbReference>
<feature type="signal peptide" evidence="11">
    <location>
        <begin position="1"/>
        <end position="26"/>
    </location>
</feature>
<keyword evidence="9" id="KW-0865">Zymogen</keyword>
<comment type="cofactor">
    <cofactor evidence="1 11">
        <name>Zn(2+)</name>
        <dbReference type="ChEBI" id="CHEBI:29105"/>
    </cofactor>
</comment>
<evidence type="ECO:0000313" key="17">
    <source>
        <dbReference type="Proteomes" id="UP000215224"/>
    </source>
</evidence>
<dbReference type="Pfam" id="PF02868">
    <property type="entry name" value="Peptidase_M4_C"/>
    <property type="match status" value="1"/>
</dbReference>
<dbReference type="GO" id="GO:0046872">
    <property type="term" value="F:metal ion binding"/>
    <property type="evidence" value="ECO:0007669"/>
    <property type="project" value="UniProtKB-UniRule"/>
</dbReference>
<dbReference type="PANTHER" id="PTHR33794">
    <property type="entry name" value="BACILLOLYSIN"/>
    <property type="match status" value="1"/>
</dbReference>
<keyword evidence="4" id="KW-0479">Metal-binding</keyword>
<evidence type="ECO:0000256" key="7">
    <source>
        <dbReference type="ARBA" id="ARBA00022833"/>
    </source>
</evidence>
<keyword evidence="11" id="KW-0964">Secreted</keyword>
<sequence>MRKLIAIFAVFVLLGNLFFSSGSSFAAGDSLSEFKTLNKGDVKVVKVNDQKGPPSFVTGLLSEKHNRADAQNAKKFLNKHKHFFQMNNPTTDLTEIRTNTDELGMTHIRFQQTKNGIPVEHHQLNVHFNEENEIVSVNGTFNTKIDELHINTTPGIEESAALQMAKEEVNAPEEVDIEQSELVIYPVENNSRLAYKINLEYYNEEQGNWNVYVDAHTGEIIDSYNAMYGLGFFSDILEFASVESEESNHGPNPRAIERASRLKPAGGSGLGTTGVTKNLDLSHGNIPTSGEGSTFYLADTRVPGMDGIFTYNMRNTSNQIWLYSNKDASWKDVLYAGDSISWEAVGQGPAVDAHANSKIVYDYFLNNHGRNSLDDNGMAIRSRVHYGRAYNNAFWSNGIAMMTYGDGDGRQFIPLASLDVTAHEMVHGITHYNGGLRYRFETGAINEAYSDTFASIVDDRSWDVGEDIMGSDWIADGRTALRSSEEPGKFKVGAQYWAYSIDGEGRYPAHMDEYYYLPANMDNGGVHINCTILQHSAYLVSEEYGMGREVVADTWYRAYDYLHYDASFAEFREAILQSATDLYGEGSEEYNAFLSAFDDIGLYEGWSSSDNPRPPLN</sequence>
<dbReference type="GO" id="GO:0005576">
    <property type="term" value="C:extracellular region"/>
    <property type="evidence" value="ECO:0007669"/>
    <property type="project" value="UniProtKB-SubCell"/>
</dbReference>
<feature type="active site" evidence="10">
    <location>
        <position position="424"/>
    </location>
</feature>
<dbReference type="Gene3D" id="1.10.390.10">
    <property type="entry name" value="Neutral Protease Domain 2"/>
    <property type="match status" value="1"/>
</dbReference>
<dbReference type="Gene3D" id="3.10.450.40">
    <property type="match status" value="1"/>
</dbReference>
<keyword evidence="6 11" id="KW-0378">Hydrolase</keyword>
<evidence type="ECO:0000259" key="14">
    <source>
        <dbReference type="Pfam" id="PF03413"/>
    </source>
</evidence>
<keyword evidence="3 11" id="KW-0645">Protease</keyword>
<dbReference type="Pfam" id="PF07504">
    <property type="entry name" value="FTP"/>
    <property type="match status" value="1"/>
</dbReference>
<dbReference type="Proteomes" id="UP000215224">
    <property type="component" value="Chromosome"/>
</dbReference>
<keyword evidence="17" id="KW-1185">Reference proteome</keyword>